<protein>
    <submittedName>
        <fullName evidence="2">Uncharacterized protein</fullName>
    </submittedName>
</protein>
<keyword evidence="3" id="KW-1185">Reference proteome</keyword>
<reference evidence="2 3" key="1">
    <citation type="journal article" date="2015" name="Genome Announc.">
        <title>Expanding the biotechnology potential of lactobacilli through comparative genomics of 213 strains and associated genera.</title>
        <authorList>
            <person name="Sun Z."/>
            <person name="Harris H.M."/>
            <person name="McCann A."/>
            <person name="Guo C."/>
            <person name="Argimon S."/>
            <person name="Zhang W."/>
            <person name="Yang X."/>
            <person name="Jeffery I.B."/>
            <person name="Cooney J.C."/>
            <person name="Kagawa T.F."/>
            <person name="Liu W."/>
            <person name="Song Y."/>
            <person name="Salvetti E."/>
            <person name="Wrobel A."/>
            <person name="Rasinkangas P."/>
            <person name="Parkhill J."/>
            <person name="Rea M.C."/>
            <person name="O'Sullivan O."/>
            <person name="Ritari J."/>
            <person name="Douillard F.P."/>
            <person name="Paul Ross R."/>
            <person name="Yang R."/>
            <person name="Briner A.E."/>
            <person name="Felis G.E."/>
            <person name="de Vos W.M."/>
            <person name="Barrangou R."/>
            <person name="Klaenhammer T.R."/>
            <person name="Caufield P.W."/>
            <person name="Cui Y."/>
            <person name="Zhang H."/>
            <person name="O'Toole P.W."/>
        </authorList>
    </citation>
    <scope>NUCLEOTIDE SEQUENCE [LARGE SCALE GENOMIC DNA]</scope>
    <source>
        <strain evidence="2 3">DSM 17758</strain>
    </source>
</reference>
<dbReference type="EMBL" id="AZFX01000059">
    <property type="protein sequence ID" value="KRM09114.1"/>
    <property type="molecule type" value="Genomic_DNA"/>
</dbReference>
<accession>A0A0R1VTS6</accession>
<keyword evidence="1" id="KW-1133">Transmembrane helix</keyword>
<name>A0A0R1VTS6_9LACO</name>
<comment type="caution">
    <text evidence="2">The sequence shown here is derived from an EMBL/GenBank/DDBJ whole genome shotgun (WGS) entry which is preliminary data.</text>
</comment>
<sequence length="88" mass="10052">MKAHQKIYLGSLVFLLILNALVIYKMNVQPVLLTKSDRLEIEKVIQTNYQAVNAGNVDQYLETIYPTKRSTTKETMATSIREGRFSSN</sequence>
<proteinExistence type="predicted"/>
<gene>
    <name evidence="2" type="ORF">FC15_GL001764</name>
</gene>
<organism evidence="2 3">
    <name type="scientific">Lapidilactobacillus concavus DSM 17758</name>
    <dbReference type="NCBI Taxonomy" id="1423735"/>
    <lineage>
        <taxon>Bacteria</taxon>
        <taxon>Bacillati</taxon>
        <taxon>Bacillota</taxon>
        <taxon>Bacilli</taxon>
        <taxon>Lactobacillales</taxon>
        <taxon>Lactobacillaceae</taxon>
        <taxon>Lapidilactobacillus</taxon>
    </lineage>
</organism>
<dbReference type="RefSeq" id="WP_057824818.1">
    <property type="nucleotide sequence ID" value="NZ_AZFX01000059.1"/>
</dbReference>
<dbReference type="Proteomes" id="UP000051315">
    <property type="component" value="Unassembled WGS sequence"/>
</dbReference>
<dbReference type="STRING" id="1423735.FC15_GL001764"/>
<keyword evidence="1" id="KW-0472">Membrane</keyword>
<evidence type="ECO:0000313" key="2">
    <source>
        <dbReference type="EMBL" id="KRM09114.1"/>
    </source>
</evidence>
<evidence type="ECO:0000313" key="3">
    <source>
        <dbReference type="Proteomes" id="UP000051315"/>
    </source>
</evidence>
<keyword evidence="1" id="KW-0812">Transmembrane</keyword>
<dbReference type="PATRIC" id="fig|1423735.3.peg.1831"/>
<feature type="transmembrane region" description="Helical" evidence="1">
    <location>
        <begin position="7"/>
        <end position="26"/>
    </location>
</feature>
<dbReference type="AlphaFoldDB" id="A0A0R1VTS6"/>
<evidence type="ECO:0000256" key="1">
    <source>
        <dbReference type="SAM" id="Phobius"/>
    </source>
</evidence>